<dbReference type="AlphaFoldDB" id="A0A9N9BVA8"/>
<accession>A0A9N9BVA8</accession>
<sequence>MPVTSENLGTGWDKTTQLIAKGENIFVLSDALYEVSPKGTSEKKAENFTETMAAATLGQHLYAVKKSGAFAKIRLEDWFIEALDEFFTETKQINALVAYKDYLIIFADKIWELYPDGRSTVVDEEDWSTTKSAVIHNGYAYVLKTSGEIYKLNLEDYTHKKLSDDFGVANTLVAFKDYIYVFGDNLYEMNPLNGKHWIGQEDDWSKTITAVATSTNFYAVHSDGTLWKFDVVE</sequence>
<comment type="caution">
    <text evidence="1">The sequence shown here is derived from an EMBL/GenBank/DDBJ whole genome shotgun (WGS) entry which is preliminary data.</text>
</comment>
<protein>
    <submittedName>
        <fullName evidence="1">11176_t:CDS:1</fullName>
    </submittedName>
</protein>
<evidence type="ECO:0000313" key="2">
    <source>
        <dbReference type="Proteomes" id="UP000789508"/>
    </source>
</evidence>
<dbReference type="OrthoDB" id="2342150at2759"/>
<keyword evidence="2" id="KW-1185">Reference proteome</keyword>
<organism evidence="1 2">
    <name type="scientific">Ambispora leptoticha</name>
    <dbReference type="NCBI Taxonomy" id="144679"/>
    <lineage>
        <taxon>Eukaryota</taxon>
        <taxon>Fungi</taxon>
        <taxon>Fungi incertae sedis</taxon>
        <taxon>Mucoromycota</taxon>
        <taxon>Glomeromycotina</taxon>
        <taxon>Glomeromycetes</taxon>
        <taxon>Archaeosporales</taxon>
        <taxon>Ambisporaceae</taxon>
        <taxon>Ambispora</taxon>
    </lineage>
</organism>
<reference evidence="1" key="1">
    <citation type="submission" date="2021-06" db="EMBL/GenBank/DDBJ databases">
        <authorList>
            <person name="Kallberg Y."/>
            <person name="Tangrot J."/>
            <person name="Rosling A."/>
        </authorList>
    </citation>
    <scope>NUCLEOTIDE SEQUENCE</scope>
    <source>
        <strain evidence="1">FL130A</strain>
    </source>
</reference>
<dbReference type="EMBL" id="CAJVPS010003022">
    <property type="protein sequence ID" value="CAG8581001.1"/>
    <property type="molecule type" value="Genomic_DNA"/>
</dbReference>
<evidence type="ECO:0000313" key="1">
    <source>
        <dbReference type="EMBL" id="CAG8581001.1"/>
    </source>
</evidence>
<gene>
    <name evidence="1" type="ORF">ALEPTO_LOCUS7259</name>
</gene>
<name>A0A9N9BVA8_9GLOM</name>
<dbReference type="Proteomes" id="UP000789508">
    <property type="component" value="Unassembled WGS sequence"/>
</dbReference>
<proteinExistence type="predicted"/>